<dbReference type="Proteomes" id="UP001279734">
    <property type="component" value="Unassembled WGS sequence"/>
</dbReference>
<protein>
    <submittedName>
        <fullName evidence="1">Uncharacterized protein</fullName>
    </submittedName>
</protein>
<evidence type="ECO:0000313" key="1">
    <source>
        <dbReference type="EMBL" id="GMH06145.1"/>
    </source>
</evidence>
<keyword evidence="2" id="KW-1185">Reference proteome</keyword>
<reference evidence="1" key="1">
    <citation type="submission" date="2023-05" db="EMBL/GenBank/DDBJ databases">
        <title>Nepenthes gracilis genome sequencing.</title>
        <authorList>
            <person name="Fukushima K."/>
        </authorList>
    </citation>
    <scope>NUCLEOTIDE SEQUENCE</scope>
    <source>
        <strain evidence="1">SING2019-196</strain>
    </source>
</reference>
<sequence>MSSTTVWRGLGHLKTDLGGEESCLQHLGPSAQDLELSLNIVRSHIVTGKNSNMAMCRGISDCSARPRTRATCPLQLRLIVTFLAPSIEAAITSNKILDIGRITPSTSDYHHGQ</sequence>
<gene>
    <name evidence="1" type="ORF">Nepgr_007985</name>
</gene>
<dbReference type="EMBL" id="BSYO01000006">
    <property type="protein sequence ID" value="GMH06145.1"/>
    <property type="molecule type" value="Genomic_DNA"/>
</dbReference>
<dbReference type="AlphaFoldDB" id="A0AAD3S835"/>
<evidence type="ECO:0000313" key="2">
    <source>
        <dbReference type="Proteomes" id="UP001279734"/>
    </source>
</evidence>
<accession>A0AAD3S835</accession>
<comment type="caution">
    <text evidence="1">The sequence shown here is derived from an EMBL/GenBank/DDBJ whole genome shotgun (WGS) entry which is preliminary data.</text>
</comment>
<name>A0AAD3S835_NEPGR</name>
<proteinExistence type="predicted"/>
<organism evidence="1 2">
    <name type="scientific">Nepenthes gracilis</name>
    <name type="common">Slender pitcher plant</name>
    <dbReference type="NCBI Taxonomy" id="150966"/>
    <lineage>
        <taxon>Eukaryota</taxon>
        <taxon>Viridiplantae</taxon>
        <taxon>Streptophyta</taxon>
        <taxon>Embryophyta</taxon>
        <taxon>Tracheophyta</taxon>
        <taxon>Spermatophyta</taxon>
        <taxon>Magnoliopsida</taxon>
        <taxon>eudicotyledons</taxon>
        <taxon>Gunneridae</taxon>
        <taxon>Pentapetalae</taxon>
        <taxon>Caryophyllales</taxon>
        <taxon>Nepenthaceae</taxon>
        <taxon>Nepenthes</taxon>
    </lineage>
</organism>